<dbReference type="EMBL" id="CP001230">
    <property type="protein sequence ID" value="ACO04573.1"/>
    <property type="molecule type" value="Genomic_DNA"/>
</dbReference>
<evidence type="ECO:0000313" key="2">
    <source>
        <dbReference type="EMBL" id="ACO04573.1"/>
    </source>
</evidence>
<keyword evidence="1" id="KW-0472">Membrane</keyword>
<organism evidence="2 3">
    <name type="scientific">Persephonella marina (strain DSM 14350 / EX-H1)</name>
    <dbReference type="NCBI Taxonomy" id="123214"/>
    <lineage>
        <taxon>Bacteria</taxon>
        <taxon>Pseudomonadati</taxon>
        <taxon>Aquificota</taxon>
        <taxon>Aquificia</taxon>
        <taxon>Aquificales</taxon>
        <taxon>Hydrogenothermaceae</taxon>
        <taxon>Persephonella</taxon>
    </lineage>
</organism>
<sequence>MFFISKYSPLFFFLAFVNLIGSLVLRINGSDHIDTAIITAFGFVIYTLIGAGYQIIPNSQQRQIKYKHIQAVVFFLSVLSSIFLLTGQFLYASIFNLITVLIFTAHVSTVVHNIQPITVRFIISSVVYTNVASVFFLLSQITGNILLQTVLHTVTVGVLLNAVIGVELAWIPMMLMHSLNIRLGNIIFYLHQVTTVLLIGSFYFFDYRYILFAGIFETAVILAFFYVIFSAVKPSRSLMKVQPPIKYFLGGHLFLVIGLLMALHISASKMIQFIPVHMDAMMYGFAALTIFGGMLHLMPRIVWNMVHIKKAREGKEIPNVFQLIDYRKANLSFYIMTAGTLLMIALEFMMLPSFASVVYILASLYFFYILFVKMFIFYIR</sequence>
<dbReference type="OrthoDB" id="9990at2"/>
<feature type="transmembrane region" description="Helical" evidence="1">
    <location>
        <begin position="68"/>
        <end position="85"/>
    </location>
</feature>
<feature type="transmembrane region" description="Helical" evidence="1">
    <location>
        <begin position="91"/>
        <end position="111"/>
    </location>
</feature>
<dbReference type="RefSeq" id="WP_012676810.1">
    <property type="nucleotide sequence ID" value="NC_012440.1"/>
</dbReference>
<keyword evidence="3" id="KW-1185">Reference proteome</keyword>
<dbReference type="KEGG" id="pmx:PERMA_0292"/>
<dbReference type="PaxDb" id="123214-PERMA_0292"/>
<evidence type="ECO:0000313" key="3">
    <source>
        <dbReference type="Proteomes" id="UP000001366"/>
    </source>
</evidence>
<dbReference type="HOGENOM" id="CLU_730853_0_0_0"/>
<dbReference type="eggNOG" id="ENOG5033U7N">
    <property type="taxonomic scope" value="Bacteria"/>
</dbReference>
<feature type="transmembrane region" description="Helical" evidence="1">
    <location>
        <begin position="357"/>
        <end position="379"/>
    </location>
</feature>
<feature type="transmembrane region" description="Helical" evidence="1">
    <location>
        <begin position="183"/>
        <end position="204"/>
    </location>
</feature>
<dbReference type="AlphaFoldDB" id="C0QTS1"/>
<proteinExistence type="predicted"/>
<feature type="transmembrane region" description="Helical" evidence="1">
    <location>
        <begin position="150"/>
        <end position="171"/>
    </location>
</feature>
<feature type="transmembrane region" description="Helical" evidence="1">
    <location>
        <begin position="210"/>
        <end position="232"/>
    </location>
</feature>
<keyword evidence="1" id="KW-0812">Transmembrane</keyword>
<feature type="transmembrane region" description="Helical" evidence="1">
    <location>
        <begin position="118"/>
        <end position="138"/>
    </location>
</feature>
<name>C0QTS1_PERMH</name>
<reference evidence="2 3" key="1">
    <citation type="journal article" date="2009" name="J. Bacteriol.">
        <title>Complete and draft genome sequences of six members of the Aquificales.</title>
        <authorList>
            <person name="Reysenbach A.L."/>
            <person name="Hamamura N."/>
            <person name="Podar M."/>
            <person name="Griffiths E."/>
            <person name="Ferreira S."/>
            <person name="Hochstein R."/>
            <person name="Heidelberg J."/>
            <person name="Johnson J."/>
            <person name="Mead D."/>
            <person name="Pohorille A."/>
            <person name="Sarmiento M."/>
            <person name="Schweighofer K."/>
            <person name="Seshadri R."/>
            <person name="Voytek M.A."/>
        </authorList>
    </citation>
    <scope>NUCLEOTIDE SEQUENCE [LARGE SCALE GENOMIC DNA]</scope>
    <source>
        <strain evidence="3">DSM 14350 / EX-H1</strain>
    </source>
</reference>
<feature type="transmembrane region" description="Helical" evidence="1">
    <location>
        <begin position="331"/>
        <end position="351"/>
    </location>
</feature>
<feature type="transmembrane region" description="Helical" evidence="1">
    <location>
        <begin position="280"/>
        <end position="303"/>
    </location>
</feature>
<feature type="transmembrane region" description="Helical" evidence="1">
    <location>
        <begin position="36"/>
        <end position="56"/>
    </location>
</feature>
<dbReference type="Proteomes" id="UP000001366">
    <property type="component" value="Chromosome"/>
</dbReference>
<feature type="transmembrane region" description="Helical" evidence="1">
    <location>
        <begin position="253"/>
        <end position="274"/>
    </location>
</feature>
<evidence type="ECO:0000256" key="1">
    <source>
        <dbReference type="SAM" id="Phobius"/>
    </source>
</evidence>
<keyword evidence="1" id="KW-1133">Transmembrane helix</keyword>
<accession>C0QTS1</accession>
<protein>
    <submittedName>
        <fullName evidence="2">Putative membrane protein</fullName>
    </submittedName>
</protein>
<gene>
    <name evidence="2" type="ordered locus">PERMA_0292</name>
</gene>